<organism evidence="2 3">
    <name type="scientific">Bacillus suaedaesalsae</name>
    <dbReference type="NCBI Taxonomy" id="2810349"/>
    <lineage>
        <taxon>Bacteria</taxon>
        <taxon>Bacillati</taxon>
        <taxon>Bacillota</taxon>
        <taxon>Bacilli</taxon>
        <taxon>Bacillales</taxon>
        <taxon>Bacillaceae</taxon>
        <taxon>Bacillus</taxon>
    </lineage>
</organism>
<evidence type="ECO:0008006" key="4">
    <source>
        <dbReference type="Google" id="ProtNLM"/>
    </source>
</evidence>
<evidence type="ECO:0000313" key="3">
    <source>
        <dbReference type="Proteomes" id="UP001518925"/>
    </source>
</evidence>
<sequence length="173" mass="20765">MYNVSIILGPLTPKDFDENELFVIAIIFITWFILFFIHRKDPVLLKTEIVALFVFNMLFATVGDRIFAEPPLDFYDTLDYAHGEFFDSILQILVYPLPVITFIHFYQKFKLNNIIFILLCAFILMGLEWISAEYFNLFQFKKWENYYSYLFYCFAMVVNILYFKWIGRLIKEA</sequence>
<proteinExistence type="predicted"/>
<feature type="transmembrane region" description="Helical" evidence="1">
    <location>
        <begin position="88"/>
        <end position="106"/>
    </location>
</feature>
<keyword evidence="1" id="KW-1133">Transmembrane helix</keyword>
<keyword evidence="3" id="KW-1185">Reference proteome</keyword>
<accession>A0ABS2DHB8</accession>
<feature type="transmembrane region" description="Helical" evidence="1">
    <location>
        <begin position="113"/>
        <end position="131"/>
    </location>
</feature>
<keyword evidence="1" id="KW-0812">Transmembrane</keyword>
<gene>
    <name evidence="2" type="ORF">JR050_09350</name>
</gene>
<protein>
    <recommendedName>
        <fullName evidence="4">VanZ-like domain-containing protein</fullName>
    </recommendedName>
</protein>
<feature type="transmembrane region" description="Helical" evidence="1">
    <location>
        <begin position="49"/>
        <end position="68"/>
    </location>
</feature>
<dbReference type="EMBL" id="JAFELM010000028">
    <property type="protein sequence ID" value="MBM6617872.1"/>
    <property type="molecule type" value="Genomic_DNA"/>
</dbReference>
<name>A0ABS2DHB8_9BACI</name>
<evidence type="ECO:0000256" key="1">
    <source>
        <dbReference type="SAM" id="Phobius"/>
    </source>
</evidence>
<keyword evidence="1" id="KW-0472">Membrane</keyword>
<feature type="transmembrane region" description="Helical" evidence="1">
    <location>
        <begin position="20"/>
        <end position="37"/>
    </location>
</feature>
<feature type="transmembrane region" description="Helical" evidence="1">
    <location>
        <begin position="146"/>
        <end position="163"/>
    </location>
</feature>
<dbReference type="Proteomes" id="UP001518925">
    <property type="component" value="Unassembled WGS sequence"/>
</dbReference>
<dbReference type="RefSeq" id="WP_204203233.1">
    <property type="nucleotide sequence ID" value="NZ_JAFELM010000028.1"/>
</dbReference>
<comment type="caution">
    <text evidence="2">The sequence shown here is derived from an EMBL/GenBank/DDBJ whole genome shotgun (WGS) entry which is preliminary data.</text>
</comment>
<evidence type="ECO:0000313" key="2">
    <source>
        <dbReference type="EMBL" id="MBM6617872.1"/>
    </source>
</evidence>
<reference evidence="2 3" key="1">
    <citation type="submission" date="2021-02" db="EMBL/GenBank/DDBJ databases">
        <title>Bacillus sp. RD4P76, an endophyte from a halophyte.</title>
        <authorList>
            <person name="Sun J.-Q."/>
        </authorList>
    </citation>
    <scope>NUCLEOTIDE SEQUENCE [LARGE SCALE GENOMIC DNA]</scope>
    <source>
        <strain evidence="2 3">RD4P76</strain>
    </source>
</reference>